<evidence type="ECO:0000313" key="1">
    <source>
        <dbReference type="EMBL" id="PSB39450.1"/>
    </source>
</evidence>
<protein>
    <recommendedName>
        <fullName evidence="3">WYL domain-containing protein</fullName>
    </recommendedName>
</protein>
<organism evidence="1 2">
    <name type="scientific">Aphanothece cf. minutissima CCALA 015</name>
    <dbReference type="NCBI Taxonomy" id="2107695"/>
    <lineage>
        <taxon>Bacteria</taxon>
        <taxon>Bacillati</taxon>
        <taxon>Cyanobacteriota</taxon>
        <taxon>Cyanophyceae</taxon>
        <taxon>Oscillatoriophycideae</taxon>
        <taxon>Chroococcales</taxon>
        <taxon>Aphanothecaceae</taxon>
        <taxon>Aphanothece</taxon>
    </lineage>
</organism>
<reference evidence="1 2" key="2">
    <citation type="submission" date="2018-03" db="EMBL/GenBank/DDBJ databases">
        <title>The ancient ancestry and fast evolution of plastids.</title>
        <authorList>
            <person name="Moore K.R."/>
            <person name="Magnabosco C."/>
            <person name="Momper L."/>
            <person name="Gold D.A."/>
            <person name="Bosak T."/>
            <person name="Fournier G.P."/>
        </authorList>
    </citation>
    <scope>NUCLEOTIDE SEQUENCE [LARGE SCALE GENOMIC DNA]</scope>
    <source>
        <strain evidence="1 2">CCALA 015</strain>
    </source>
</reference>
<proteinExistence type="predicted"/>
<evidence type="ECO:0000313" key="2">
    <source>
        <dbReference type="Proteomes" id="UP000238218"/>
    </source>
</evidence>
<accession>A0ABX5FC91</accession>
<dbReference type="SUPFAM" id="SSF52540">
    <property type="entry name" value="P-loop containing nucleoside triphosphate hydrolases"/>
    <property type="match status" value="1"/>
</dbReference>
<gene>
    <name evidence="1" type="ORF">C7B81_02070</name>
</gene>
<evidence type="ECO:0008006" key="3">
    <source>
        <dbReference type="Google" id="ProtNLM"/>
    </source>
</evidence>
<dbReference type="InterPro" id="IPR027417">
    <property type="entry name" value="P-loop_NTPase"/>
</dbReference>
<keyword evidence="2" id="KW-1185">Reference proteome</keyword>
<dbReference type="EMBL" id="PVWP01000001">
    <property type="protein sequence ID" value="PSB39450.1"/>
    <property type="molecule type" value="Genomic_DNA"/>
</dbReference>
<name>A0ABX5FC91_9CHRO</name>
<reference evidence="1 2" key="1">
    <citation type="submission" date="2018-02" db="EMBL/GenBank/DDBJ databases">
        <authorList>
            <person name="Moore K."/>
            <person name="Momper L."/>
        </authorList>
    </citation>
    <scope>NUCLEOTIDE SEQUENCE [LARGE SCALE GENOMIC DNA]</scope>
    <source>
        <strain evidence="1 2">CCALA 015</strain>
    </source>
</reference>
<sequence length="714" mass="80171">MRSERPMIRGHLMIGPPASGKSQLAAVLAGLLTEPGQPPPLLLTADERLQEQLRQAIDAGRSVIVDGSHVTRPSRLELIQATPWPQPVEWIGWWLTTPLECCRQWNRHPGRQEVGDGEVESAHHHLNASKAFQPGRQEGFAALVKIDPSGAGQEGIGPLVRARLAGLATSISQGRRRSPKRQSLHGYSRLLDFERLMHLLQLLGEGQAPTAVEAAVLLEQRHGRCYADGAAIAADLAWLEAQGFVSATPVTTLIVPPACAVVDEHLGGWCSYGDRDKFRQLITFLRHLLHHPFERPGKDDDDQQGRARRTSGPDKVLYEHLGQQLTTLYPEIFPWGGWRHSLHNDVTDVIHAYGLSNGHARMGFTIGTSLLSAQELVEMHNIVLDATTRQHDPSPAGYELRDKLQHCLPRAGIAIDDRLPVRATANRSIVDPELVAPHALTRHARELEQAIASREPIVIAKLRHAGRFQIEESAPATATRGDTGPWTVWPLQLLFHNVAWYLAYEMEPEPGQSHGRLRTDRLDWLEWRPSPTTAPPPRSHAVQKASVDLLGRLIKRSGGIHFGRDARLQWLIGGTNARRAREAMSVLRFRCNEQVFPFFMAGTARFPGQMRLSKRRLNDPWRHRPEAEALHQIAPDLNDADHPYPVEIRLPPWTLKEDVDFRRWLFGFGDAIYIERPEELRIMQVNQARRLMATIAAKAEAENAARLEAWERQP</sequence>
<comment type="caution">
    <text evidence="1">The sequence shown here is derived from an EMBL/GenBank/DDBJ whole genome shotgun (WGS) entry which is preliminary data.</text>
</comment>
<dbReference type="Proteomes" id="UP000238218">
    <property type="component" value="Unassembled WGS sequence"/>
</dbReference>
<dbReference type="Gene3D" id="3.40.50.300">
    <property type="entry name" value="P-loop containing nucleotide triphosphate hydrolases"/>
    <property type="match status" value="1"/>
</dbReference>